<dbReference type="InterPro" id="IPR002372">
    <property type="entry name" value="PQQ_rpt_dom"/>
</dbReference>
<sequence>MSSRWRYLASWVPALVVVPLALAGAYVVSEPEEEFPDLVRLHPLEVGTTWVYAVSDHDQPSGTRTRQVLGDSGLIDENGLVEAVQVSSDYSDYPGTGAQSSVSYLGYRGDSILQYSLRTGVTDQKLEPPAPAYRLPVEEGASWSYEGLLAGSTTISFEVTLEDIGDVEVAGRTFADCAHYVNEFDLVFDDGTQGDHEVNEEWTCPGFGPVRSRSVIEAQGTDVTEELIEFHGVDTHWRAAPADDLAEPTDVPLGTTVGLTPERTNTVPDGEISSELAWSDARDQRLSFGPASDGEVMVVGDIVGDVSATEVSTGAVRWRLALPGPIVAPPVIVGDLALLSDSAKNLVAVDTTTGVTRWLHHFDDVVSAAPTALGSSLLVPTDDGRVTALDLADGETRWTDDRTGPVRSAPARADDRWYVADRTGALTAYTEDGEDVWSVGLEDALAVGPTVTDGVVVVADDGGTIYAFDADDGEVAWQAQPRDYPGEAFAASDGVLVVVQDARRVEAFDTADGDLLWSTTEDDLRSAPVIVGDQVVAVASTGGVVVRDLASGSVTDRWRLPLVADDAKVDSDIEPAVVGDALVFGAAVSATENTAALYAYPLSAAGRTRGVYLRVEDVVALGTSPSGVPAVDGENLYVSGLDSTLYRGTVGGSDPEKIHSSTQFQPSPAVGQGLVVAQLDEEYVAYPVGGGDPLWTFPAVASSPGVRPAIGEDAVFLPQYQVGLSAVALDGTPLWNKPLTGAIAPTGPVVLPGGDVVYGAAGLTRFDAATGATVWSDPSALLPGFPTYDDGVVYAGVLRQSGASELAAYDAGDGRQLWSVPVPEQLFGGGPAAADGVVVDVDGAGLARAFDARDGTELWSVPSTSTPGGSAVILDGRVYLMELGRTEDLFSRDLRLSVHDLRTGRFLAAYEPATTPFLSVPVLGLGPAGTVLVPNGTDFGALLVMEPAS</sequence>
<dbReference type="OrthoDB" id="3769141at2"/>
<dbReference type="PANTHER" id="PTHR34512:SF30">
    <property type="entry name" value="OUTER MEMBRANE PROTEIN ASSEMBLY FACTOR BAMB"/>
    <property type="match status" value="1"/>
</dbReference>
<dbReference type="InterPro" id="IPR018391">
    <property type="entry name" value="PQQ_b-propeller_rpt"/>
</dbReference>
<keyword evidence="3" id="KW-1185">Reference proteome</keyword>
<protein>
    <submittedName>
        <fullName evidence="2">PQQ-like domain-containing protein</fullName>
    </submittedName>
</protein>
<feature type="domain" description="Pyrrolo-quinoline quinone repeat" evidence="1">
    <location>
        <begin position="763"/>
        <end position="911"/>
    </location>
</feature>
<dbReference type="SUPFAM" id="SSF50998">
    <property type="entry name" value="Quinoprotein alcohol dehydrogenase-like"/>
    <property type="match status" value="3"/>
</dbReference>
<accession>A0A1H0BGQ8</accession>
<evidence type="ECO:0000259" key="1">
    <source>
        <dbReference type="Pfam" id="PF13360"/>
    </source>
</evidence>
<dbReference type="Pfam" id="PF13360">
    <property type="entry name" value="PQQ_2"/>
    <property type="match status" value="3"/>
</dbReference>
<dbReference type="Gene3D" id="2.130.10.10">
    <property type="entry name" value="YVTN repeat-like/Quinoprotein amine dehydrogenase"/>
    <property type="match status" value="3"/>
</dbReference>
<reference evidence="2 3" key="1">
    <citation type="submission" date="2016-10" db="EMBL/GenBank/DDBJ databases">
        <authorList>
            <person name="de Groot N.N."/>
        </authorList>
    </citation>
    <scope>NUCLEOTIDE SEQUENCE [LARGE SCALE GENOMIC DNA]</scope>
    <source>
        <strain evidence="2 3">CGMCC 1.11147</strain>
    </source>
</reference>
<dbReference type="EMBL" id="FNIC01000003">
    <property type="protein sequence ID" value="SDN44798.1"/>
    <property type="molecule type" value="Genomic_DNA"/>
</dbReference>
<dbReference type="InterPro" id="IPR015943">
    <property type="entry name" value="WD40/YVTN_repeat-like_dom_sf"/>
</dbReference>
<dbReference type="AlphaFoldDB" id="A0A1H0BGQ8"/>
<proteinExistence type="predicted"/>
<dbReference type="InterPro" id="IPR011047">
    <property type="entry name" value="Quinoprotein_ADH-like_sf"/>
</dbReference>
<dbReference type="PANTHER" id="PTHR34512">
    <property type="entry name" value="CELL SURFACE PROTEIN"/>
    <property type="match status" value="1"/>
</dbReference>
<dbReference type="STRING" id="1005944.SAMN05192576_2134"/>
<dbReference type="RefSeq" id="WP_091024573.1">
    <property type="nucleotide sequence ID" value="NZ_BKAE01000023.1"/>
</dbReference>
<name>A0A1H0BGQ8_9ACTN</name>
<evidence type="ECO:0000313" key="3">
    <source>
        <dbReference type="Proteomes" id="UP000199004"/>
    </source>
</evidence>
<dbReference type="Proteomes" id="UP000199004">
    <property type="component" value="Unassembled WGS sequence"/>
</dbReference>
<dbReference type="SMART" id="SM00564">
    <property type="entry name" value="PQQ"/>
    <property type="match status" value="9"/>
</dbReference>
<evidence type="ECO:0000313" key="2">
    <source>
        <dbReference type="EMBL" id="SDN44798.1"/>
    </source>
</evidence>
<organism evidence="2 3">
    <name type="scientific">Nocardioides szechwanensis</name>
    <dbReference type="NCBI Taxonomy" id="1005944"/>
    <lineage>
        <taxon>Bacteria</taxon>
        <taxon>Bacillati</taxon>
        <taxon>Actinomycetota</taxon>
        <taxon>Actinomycetes</taxon>
        <taxon>Propionibacteriales</taxon>
        <taxon>Nocardioidaceae</taxon>
        <taxon>Nocardioides</taxon>
    </lineage>
</organism>
<feature type="domain" description="Pyrrolo-quinoline quinone repeat" evidence="1">
    <location>
        <begin position="276"/>
        <end position="399"/>
    </location>
</feature>
<gene>
    <name evidence="2" type="ORF">SAMN05192576_2134</name>
</gene>
<feature type="domain" description="Pyrrolo-quinoline quinone repeat" evidence="1">
    <location>
        <begin position="424"/>
        <end position="646"/>
    </location>
</feature>
<dbReference type="Gene3D" id="2.40.128.630">
    <property type="match status" value="1"/>
</dbReference>